<dbReference type="InterPro" id="IPR036028">
    <property type="entry name" value="SH3-like_dom_sf"/>
</dbReference>
<keyword evidence="3" id="KW-0597">Phosphoprotein</keyword>
<keyword evidence="9" id="KW-1185">Reference proteome</keyword>
<feature type="compositionally biased region" description="Polar residues" evidence="6">
    <location>
        <begin position="550"/>
        <end position="566"/>
    </location>
</feature>
<dbReference type="Pfam" id="PF12026">
    <property type="entry name" value="CAS_C"/>
    <property type="match status" value="1"/>
</dbReference>
<dbReference type="InterPro" id="IPR001452">
    <property type="entry name" value="SH3_domain"/>
</dbReference>
<dbReference type="SMART" id="SM00326">
    <property type="entry name" value="SH3"/>
    <property type="match status" value="1"/>
</dbReference>
<dbReference type="GO" id="GO:0007169">
    <property type="term" value="P:cell surface receptor protein tyrosine kinase signaling pathway"/>
    <property type="evidence" value="ECO:0007669"/>
    <property type="project" value="TreeGrafter"/>
</dbReference>
<evidence type="ECO:0000313" key="9">
    <source>
        <dbReference type="Proteomes" id="UP001174909"/>
    </source>
</evidence>
<evidence type="ECO:0000256" key="5">
    <source>
        <dbReference type="PROSITE-ProRule" id="PRU00192"/>
    </source>
</evidence>
<protein>
    <submittedName>
        <fullName evidence="8">Enhancer of filamentation 1</fullName>
    </submittedName>
</protein>
<dbReference type="PRINTS" id="PR00452">
    <property type="entry name" value="SH3DOMAIN"/>
</dbReference>
<comment type="caution">
    <text evidence="8">The sequence shown here is derived from an EMBL/GenBank/DDBJ whole genome shotgun (WGS) entry which is preliminary data.</text>
</comment>
<feature type="region of interest" description="Disordered" evidence="6">
    <location>
        <begin position="588"/>
        <end position="660"/>
    </location>
</feature>
<gene>
    <name evidence="8" type="ORF">GBAR_LOCUS11810</name>
</gene>
<feature type="compositionally biased region" description="Pro residues" evidence="6">
    <location>
        <begin position="143"/>
        <end position="155"/>
    </location>
</feature>
<dbReference type="PANTHER" id="PTHR10654">
    <property type="entry name" value="CAS SCAFFOLDING PROTEIN"/>
    <property type="match status" value="1"/>
</dbReference>
<feature type="compositionally biased region" description="Low complexity" evidence="6">
    <location>
        <begin position="480"/>
        <end position="490"/>
    </location>
</feature>
<dbReference type="PANTHER" id="PTHR10654:SF18">
    <property type="entry name" value="IP17195P"/>
    <property type="match status" value="1"/>
</dbReference>
<comment type="similarity">
    <text evidence="1">Belongs to the CAS family.</text>
</comment>
<proteinExistence type="inferred from homology"/>
<dbReference type="GO" id="GO:0007155">
    <property type="term" value="P:cell adhesion"/>
    <property type="evidence" value="ECO:0007669"/>
    <property type="project" value="UniProtKB-KW"/>
</dbReference>
<keyword evidence="2 5" id="KW-0728">SH3 domain</keyword>
<feature type="region of interest" description="Disordered" evidence="6">
    <location>
        <begin position="1"/>
        <end position="20"/>
    </location>
</feature>
<dbReference type="GO" id="GO:0016477">
    <property type="term" value="P:cell migration"/>
    <property type="evidence" value="ECO:0007669"/>
    <property type="project" value="TreeGrafter"/>
</dbReference>
<name>A0AA35RZ77_GEOBA</name>
<dbReference type="EMBL" id="CASHTH010001769">
    <property type="protein sequence ID" value="CAI8019668.1"/>
    <property type="molecule type" value="Genomic_DNA"/>
</dbReference>
<organism evidence="8 9">
    <name type="scientific">Geodia barretti</name>
    <name type="common">Barrett's horny sponge</name>
    <dbReference type="NCBI Taxonomy" id="519541"/>
    <lineage>
        <taxon>Eukaryota</taxon>
        <taxon>Metazoa</taxon>
        <taxon>Porifera</taxon>
        <taxon>Demospongiae</taxon>
        <taxon>Heteroscleromorpha</taxon>
        <taxon>Tetractinellida</taxon>
        <taxon>Astrophorina</taxon>
        <taxon>Geodiidae</taxon>
        <taxon>Geodia</taxon>
    </lineage>
</organism>
<evidence type="ECO:0000256" key="6">
    <source>
        <dbReference type="SAM" id="MobiDB-lite"/>
    </source>
</evidence>
<dbReference type="GO" id="GO:0005886">
    <property type="term" value="C:plasma membrane"/>
    <property type="evidence" value="ECO:0007669"/>
    <property type="project" value="TreeGrafter"/>
</dbReference>
<dbReference type="SUPFAM" id="SSF50044">
    <property type="entry name" value="SH3-domain"/>
    <property type="match status" value="1"/>
</dbReference>
<evidence type="ECO:0000313" key="8">
    <source>
        <dbReference type="EMBL" id="CAI8019668.1"/>
    </source>
</evidence>
<evidence type="ECO:0000256" key="3">
    <source>
        <dbReference type="ARBA" id="ARBA00022553"/>
    </source>
</evidence>
<dbReference type="Pfam" id="PF14604">
    <property type="entry name" value="SH3_9"/>
    <property type="match status" value="1"/>
</dbReference>
<reference evidence="8" key="1">
    <citation type="submission" date="2023-03" db="EMBL/GenBank/DDBJ databases">
        <authorList>
            <person name="Steffen K."/>
            <person name="Cardenas P."/>
        </authorList>
    </citation>
    <scope>NUCLEOTIDE SEQUENCE</scope>
</reference>
<dbReference type="PROSITE" id="PS50002">
    <property type="entry name" value="SH3"/>
    <property type="match status" value="1"/>
</dbReference>
<evidence type="ECO:0000256" key="2">
    <source>
        <dbReference type="ARBA" id="ARBA00022443"/>
    </source>
</evidence>
<feature type="compositionally biased region" description="Polar residues" evidence="6">
    <location>
        <begin position="607"/>
        <end position="620"/>
    </location>
</feature>
<evidence type="ECO:0000256" key="4">
    <source>
        <dbReference type="ARBA" id="ARBA00022889"/>
    </source>
</evidence>
<dbReference type="FunFam" id="2.30.30.40:FF:000009">
    <property type="entry name" value="Breast cancer anti-estrogen resistance 1"/>
    <property type="match status" value="1"/>
</dbReference>
<feature type="domain" description="SH3" evidence="7">
    <location>
        <begin position="17"/>
        <end position="79"/>
    </location>
</feature>
<dbReference type="GO" id="GO:0005737">
    <property type="term" value="C:cytoplasm"/>
    <property type="evidence" value="ECO:0007669"/>
    <property type="project" value="TreeGrafter"/>
</dbReference>
<feature type="compositionally biased region" description="Polar residues" evidence="6">
    <location>
        <begin position="524"/>
        <end position="541"/>
    </location>
</feature>
<dbReference type="Proteomes" id="UP001174909">
    <property type="component" value="Unassembled WGS sequence"/>
</dbReference>
<feature type="compositionally biased region" description="Polar residues" evidence="6">
    <location>
        <begin position="644"/>
        <end position="658"/>
    </location>
</feature>
<dbReference type="InterPro" id="IPR021901">
    <property type="entry name" value="CAS_C"/>
</dbReference>
<dbReference type="InterPro" id="IPR037362">
    <property type="entry name" value="CAS_fam"/>
</dbReference>
<sequence length="794" mass="87466">MSVASLPPSQDSSPGDMPPLLARARYNNVAEAVDELSFRQGDVVTVLKKDFNGQVDWWLCEMRGRVGMVPANYFEIFHDSEATYDTPRPSSRTTPLGRRRRSPSADPLDTDDDVVYDIPPHERRRQQQQMTSAAAEEGADYDFPPPEPGSVPPVEAPDYDCPPSHPGSARSSLKSGSASGILLHRLSQTSGSSGGTSNSQIYDLPPAELAEVYDLPKADQPAKGFEEEERGQMLMAVDIGQIMDEEAEDMLASYCKLVKVTYENLFQTVYGKEAYWGTDNMSRRNDTLQMTIHAGKQFDRALTALLEFGKGVANSLESSHDTNFKKKYGSHYRGLLQRRHEILPKLEALPLNNETTTATVKSLLEVTRILPNAVNEFAVLVRVNKAVLFRSESKPGSEGLPVLTKSEVKARPLPELPPTPTFQRDSCSSGYDYAYIPSEDGDPPPRPPKPMTDCRSDAGSPSLVTCHTPPLPASPSRHPNTLNSSNNSDSGLDYQLRKRNPQDNLPPLPYATVPRSPKKALPVETSTPSTPIRGQSPTNLHLTPVRGRSPNHSRTDLNIVNGRHSPTSMSVAGDFMGHRQRSNCMVSTSRVASPSPLHRPTHKRNQSYDSNLSETSSCDLNESVGGFRRVRSNDLLDGPYGRASTPSQQPHRSTSPQQLRREERELLDRFSKQMELITPSLRESVDVLLNSISVSETPKEFVTKSKLAVVAAYKLVYVADALCQKILHNETKTAILSSSNMLTESIKALVSDTKSAALQYPSVLALEKMGESLKRFFPSALDLVESVKSKGTQI</sequence>
<evidence type="ECO:0000256" key="1">
    <source>
        <dbReference type="ARBA" id="ARBA00007848"/>
    </source>
</evidence>
<dbReference type="Gene3D" id="2.30.30.40">
    <property type="entry name" value="SH3 Domains"/>
    <property type="match status" value="1"/>
</dbReference>
<accession>A0AA35RZ77</accession>
<feature type="compositionally biased region" description="Low complexity" evidence="6">
    <location>
        <begin position="167"/>
        <end position="176"/>
    </location>
</feature>
<keyword evidence="4" id="KW-0130">Cell adhesion</keyword>
<feature type="region of interest" description="Disordered" evidence="6">
    <location>
        <begin position="82"/>
        <end position="176"/>
    </location>
</feature>
<dbReference type="Gene3D" id="1.20.120.230">
    <property type="entry name" value="Alpha-catenin/vinculin-like"/>
    <property type="match status" value="1"/>
</dbReference>
<feature type="region of interest" description="Disordered" evidence="6">
    <location>
        <begin position="411"/>
        <end position="566"/>
    </location>
</feature>
<dbReference type="AlphaFoldDB" id="A0AA35RZ77"/>
<evidence type="ECO:0000259" key="7">
    <source>
        <dbReference type="PROSITE" id="PS50002"/>
    </source>
</evidence>